<reference evidence="1 2" key="1">
    <citation type="submission" date="2022-10" db="EMBL/GenBank/DDBJ databases">
        <title>Paenibacillus description and whole genome data of maize root bacterial community.</title>
        <authorList>
            <person name="Marton D."/>
            <person name="Farkas M."/>
            <person name="Cserhati M."/>
        </authorList>
    </citation>
    <scope>NUCLEOTIDE SEQUENCE [LARGE SCALE GENOMIC DNA]</scope>
    <source>
        <strain evidence="1 2">P96</strain>
    </source>
</reference>
<organism evidence="1 2">
    <name type="scientific">Paenibacillus zeirhizosphaerae</name>
    <dbReference type="NCBI Taxonomy" id="2987519"/>
    <lineage>
        <taxon>Bacteria</taxon>
        <taxon>Bacillati</taxon>
        <taxon>Bacillota</taxon>
        <taxon>Bacilli</taxon>
        <taxon>Bacillales</taxon>
        <taxon>Paenibacillaceae</taxon>
        <taxon>Paenibacillus</taxon>
    </lineage>
</organism>
<evidence type="ECO:0000313" key="1">
    <source>
        <dbReference type="EMBL" id="MDP4098159.1"/>
    </source>
</evidence>
<protein>
    <submittedName>
        <fullName evidence="1">Uncharacterized protein</fullName>
    </submittedName>
</protein>
<accession>A0ABT9FTV8</accession>
<gene>
    <name evidence="1" type="ORF">OIN60_15480</name>
</gene>
<dbReference type="EMBL" id="JAPCKK010000018">
    <property type="protein sequence ID" value="MDP4098159.1"/>
    <property type="molecule type" value="Genomic_DNA"/>
</dbReference>
<keyword evidence="2" id="KW-1185">Reference proteome</keyword>
<dbReference type="Proteomes" id="UP001241848">
    <property type="component" value="Unassembled WGS sequence"/>
</dbReference>
<comment type="caution">
    <text evidence="1">The sequence shown here is derived from an EMBL/GenBank/DDBJ whole genome shotgun (WGS) entry which is preliminary data.</text>
</comment>
<name>A0ABT9FTV8_9BACL</name>
<dbReference type="RefSeq" id="WP_305755779.1">
    <property type="nucleotide sequence ID" value="NZ_JAPCKK010000018.1"/>
</dbReference>
<proteinExistence type="predicted"/>
<sequence length="60" mass="7163">MLKDDVKEMIDTLPENCTIEDIRYTLYVRSKIEIGQKNIDEVNFFTHDEINARMDNKNNQ</sequence>
<evidence type="ECO:0000313" key="2">
    <source>
        <dbReference type="Proteomes" id="UP001241848"/>
    </source>
</evidence>